<sequence length="422" mass="46770">MATTQVRSTTASIAIIGAGPCGLTFARLLEQNNIDYVVFERDANPTPTPLYQGGTLDLHANSGQQAIKRAGLFEEFKKLARWDATRLVIQNPECTLKKSFGEERDAPEIDRFQLRQLLLDSIPPHRVRWGHGVQSIERDPNSSPEAPLWVVNFNNSTCASGFQLVVGADGAWSKVRPLLTSAKPEYSGKLFIEGRITHSNPSYAAALELVGPGNMGAWGHGRALMVQQVADRSYRVYMGLEGPENLTNTVLDMADTEATRHKLLSSPEFFSNHAPELLQFIAEAEGPFRPWPLYRMPVSSLNWAHVSGVTLLGDAAHVSTPFVGEGVNLAMHDALRLADSIEKHCRRDSEGKIHLGFVQLEKALVEYETDMLLRAQDYISRCILMETLFFADDAAQQLIDLLTDAVEKQQEQLCVGEKQVSE</sequence>
<feature type="domain" description="FAD-binding" evidence="5">
    <location>
        <begin position="307"/>
        <end position="346"/>
    </location>
</feature>
<dbReference type="AlphaFoldDB" id="A0AAV9SY47"/>
<organism evidence="6 7">
    <name type="scientific">Colletotrichum tabaci</name>
    <dbReference type="NCBI Taxonomy" id="1209068"/>
    <lineage>
        <taxon>Eukaryota</taxon>
        <taxon>Fungi</taxon>
        <taxon>Dikarya</taxon>
        <taxon>Ascomycota</taxon>
        <taxon>Pezizomycotina</taxon>
        <taxon>Sordariomycetes</taxon>
        <taxon>Hypocreomycetidae</taxon>
        <taxon>Glomerellales</taxon>
        <taxon>Glomerellaceae</taxon>
        <taxon>Colletotrichum</taxon>
        <taxon>Colletotrichum destructivum species complex</taxon>
    </lineage>
</organism>
<comment type="caution">
    <text evidence="6">The sequence shown here is derived from an EMBL/GenBank/DDBJ whole genome shotgun (WGS) entry which is preliminary data.</text>
</comment>
<dbReference type="InterPro" id="IPR002938">
    <property type="entry name" value="FAD-bd"/>
</dbReference>
<evidence type="ECO:0000256" key="3">
    <source>
        <dbReference type="ARBA" id="ARBA00023002"/>
    </source>
</evidence>
<keyword evidence="3" id="KW-0560">Oxidoreductase</keyword>
<dbReference type="PANTHER" id="PTHR46972:SF1">
    <property type="entry name" value="FAD DEPENDENT OXIDOREDUCTASE DOMAIN-CONTAINING PROTEIN"/>
    <property type="match status" value="1"/>
</dbReference>
<keyword evidence="2" id="KW-0274">FAD</keyword>
<dbReference type="GO" id="GO:0071949">
    <property type="term" value="F:FAD binding"/>
    <property type="evidence" value="ECO:0007669"/>
    <property type="project" value="InterPro"/>
</dbReference>
<keyword evidence="1" id="KW-0285">Flavoprotein</keyword>
<proteinExistence type="predicted"/>
<dbReference type="EMBL" id="JASAOK010000047">
    <property type="protein sequence ID" value="KAK6209928.1"/>
    <property type="molecule type" value="Genomic_DNA"/>
</dbReference>
<gene>
    <name evidence="6" type="ORF">QIS74_11512</name>
</gene>
<evidence type="ECO:0000313" key="7">
    <source>
        <dbReference type="Proteomes" id="UP001327957"/>
    </source>
</evidence>
<dbReference type="GO" id="GO:0004497">
    <property type="term" value="F:monooxygenase activity"/>
    <property type="evidence" value="ECO:0007669"/>
    <property type="project" value="UniProtKB-KW"/>
</dbReference>
<evidence type="ECO:0000313" key="6">
    <source>
        <dbReference type="EMBL" id="KAK6209928.1"/>
    </source>
</evidence>
<dbReference type="InterPro" id="IPR036188">
    <property type="entry name" value="FAD/NAD-bd_sf"/>
</dbReference>
<dbReference type="PRINTS" id="PR00420">
    <property type="entry name" value="RNGMNOXGNASE"/>
</dbReference>
<evidence type="ECO:0000256" key="2">
    <source>
        <dbReference type="ARBA" id="ARBA00022827"/>
    </source>
</evidence>
<reference evidence="6 7" key="1">
    <citation type="submission" date="2023-04" db="EMBL/GenBank/DDBJ databases">
        <title>Colletotrichum tabacum stain YC1 causing leaf anthracnose on Nicotiana tabacum(L.) cv.</title>
        <authorList>
            <person name="Ji Z."/>
            <person name="Wang M."/>
            <person name="Zhang J."/>
            <person name="Wang N."/>
            <person name="Zhou Z."/>
        </authorList>
    </citation>
    <scope>NUCLEOTIDE SEQUENCE [LARGE SCALE GENOMIC DNA]</scope>
    <source>
        <strain evidence="6 7">YC1</strain>
    </source>
</reference>
<evidence type="ECO:0000256" key="1">
    <source>
        <dbReference type="ARBA" id="ARBA00022630"/>
    </source>
</evidence>
<keyword evidence="4" id="KW-0503">Monooxygenase</keyword>
<dbReference type="Proteomes" id="UP001327957">
    <property type="component" value="Unassembled WGS sequence"/>
</dbReference>
<evidence type="ECO:0000256" key="4">
    <source>
        <dbReference type="ARBA" id="ARBA00023033"/>
    </source>
</evidence>
<dbReference type="Gene3D" id="3.50.50.60">
    <property type="entry name" value="FAD/NAD(P)-binding domain"/>
    <property type="match status" value="1"/>
</dbReference>
<dbReference type="PANTHER" id="PTHR46972">
    <property type="entry name" value="MONOOXYGENASE ASQM-RELATED"/>
    <property type="match status" value="1"/>
</dbReference>
<dbReference type="SUPFAM" id="SSF51905">
    <property type="entry name" value="FAD/NAD(P)-binding domain"/>
    <property type="match status" value="1"/>
</dbReference>
<dbReference type="Pfam" id="PF01494">
    <property type="entry name" value="FAD_binding_3"/>
    <property type="match status" value="2"/>
</dbReference>
<evidence type="ECO:0000259" key="5">
    <source>
        <dbReference type="Pfam" id="PF01494"/>
    </source>
</evidence>
<keyword evidence="7" id="KW-1185">Reference proteome</keyword>
<protein>
    <recommendedName>
        <fullName evidence="5">FAD-binding domain-containing protein</fullName>
    </recommendedName>
</protein>
<name>A0AAV9SY47_9PEZI</name>
<feature type="domain" description="FAD-binding" evidence="5">
    <location>
        <begin position="12"/>
        <end position="179"/>
    </location>
</feature>
<accession>A0AAV9SY47</accession>